<sequence length="185" mass="21513">MQYQLIQPHQQEAQSIKSVNSFAWWVINSIVIFLNVLTQFYLHQVVILLATQGEPQFLVLHGIHIGFTIYNFWFTVLGNVPNNYFEGFMSLISFFISSYSIASMLVMGFWVMFWENQSHAQALAVVFITLFIVFPGLQSLTYRRYRKARNMDDPDTPEPEPELIPVYMPAGSFEPMKLQKSQIMI</sequence>
<keyword evidence="1" id="KW-0472">Membrane</keyword>
<evidence type="ECO:0000256" key="1">
    <source>
        <dbReference type="SAM" id="Phobius"/>
    </source>
</evidence>
<keyword evidence="3" id="KW-1185">Reference proteome</keyword>
<name>A0AAD2D725_EUPCR</name>
<evidence type="ECO:0000313" key="2">
    <source>
        <dbReference type="EMBL" id="CAI2382190.1"/>
    </source>
</evidence>
<reference evidence="2" key="1">
    <citation type="submission" date="2023-07" db="EMBL/GenBank/DDBJ databases">
        <authorList>
            <consortium name="AG Swart"/>
            <person name="Singh M."/>
            <person name="Singh A."/>
            <person name="Seah K."/>
            <person name="Emmerich C."/>
        </authorList>
    </citation>
    <scope>NUCLEOTIDE SEQUENCE</scope>
    <source>
        <strain evidence="2">DP1</strain>
    </source>
</reference>
<organism evidence="2 3">
    <name type="scientific">Euplotes crassus</name>
    <dbReference type="NCBI Taxonomy" id="5936"/>
    <lineage>
        <taxon>Eukaryota</taxon>
        <taxon>Sar</taxon>
        <taxon>Alveolata</taxon>
        <taxon>Ciliophora</taxon>
        <taxon>Intramacronucleata</taxon>
        <taxon>Spirotrichea</taxon>
        <taxon>Hypotrichia</taxon>
        <taxon>Euplotida</taxon>
        <taxon>Euplotidae</taxon>
        <taxon>Moneuplotes</taxon>
    </lineage>
</organism>
<protein>
    <recommendedName>
        <fullName evidence="4">Transmembrane protein</fullName>
    </recommendedName>
</protein>
<evidence type="ECO:0008006" key="4">
    <source>
        <dbReference type="Google" id="ProtNLM"/>
    </source>
</evidence>
<feature type="transmembrane region" description="Helical" evidence="1">
    <location>
        <begin position="119"/>
        <end position="137"/>
    </location>
</feature>
<dbReference type="AlphaFoldDB" id="A0AAD2D725"/>
<proteinExistence type="predicted"/>
<dbReference type="Proteomes" id="UP001295684">
    <property type="component" value="Unassembled WGS sequence"/>
</dbReference>
<keyword evidence="1" id="KW-1133">Transmembrane helix</keyword>
<feature type="transmembrane region" description="Helical" evidence="1">
    <location>
        <begin position="21"/>
        <end position="42"/>
    </location>
</feature>
<keyword evidence="1" id="KW-0812">Transmembrane</keyword>
<feature type="transmembrane region" description="Helical" evidence="1">
    <location>
        <begin position="88"/>
        <end position="113"/>
    </location>
</feature>
<accession>A0AAD2D725</accession>
<evidence type="ECO:0000313" key="3">
    <source>
        <dbReference type="Proteomes" id="UP001295684"/>
    </source>
</evidence>
<comment type="caution">
    <text evidence="2">The sequence shown here is derived from an EMBL/GenBank/DDBJ whole genome shotgun (WGS) entry which is preliminary data.</text>
</comment>
<gene>
    <name evidence="2" type="ORF">ECRASSUSDP1_LOCUS23660</name>
</gene>
<feature type="transmembrane region" description="Helical" evidence="1">
    <location>
        <begin position="57"/>
        <end position="76"/>
    </location>
</feature>
<dbReference type="EMBL" id="CAMPGE010024342">
    <property type="protein sequence ID" value="CAI2382190.1"/>
    <property type="molecule type" value="Genomic_DNA"/>
</dbReference>